<evidence type="ECO:0000313" key="2">
    <source>
        <dbReference type="EMBL" id="MCS7476744.1"/>
    </source>
</evidence>
<accession>A0A9X2ZYS9</accession>
<dbReference type="InterPro" id="IPR003719">
    <property type="entry name" value="Phenazine_PhzF-like"/>
</dbReference>
<dbReference type="Gene3D" id="3.10.310.10">
    <property type="entry name" value="Diaminopimelate Epimerase, Chain A, domain 1"/>
    <property type="match status" value="2"/>
</dbReference>
<dbReference type="EMBL" id="JANYMP010000003">
    <property type="protein sequence ID" value="MCS7476744.1"/>
    <property type="molecule type" value="Genomic_DNA"/>
</dbReference>
<sequence length="290" mass="30190">MIDYEVVDMFADRPLTGCALGVVADAAGLSDPAMAAVAREIGTSETAFVLPPTAPAATHRVRVFTPHGESPFGGHSAVGTACALVRAGTLPEGRVVQQCGDRLLPVDATARTAELTATGPLETTPFDAADLAAACDLPTDELTALAAAAGFGPAFHYLPAHSSSLQLAGAHPERDAWNDRADLFAFTWDQAARTARARMFAPGYRMPEDPACASAALGLGVWLVSVGWLPTTDGRHRYRVRQGVEMGRPSTLDCRVDVEDGRVVEAAVSGVVLPAAHGRMVSPDPAAVPA</sequence>
<dbReference type="SUPFAM" id="SSF54506">
    <property type="entry name" value="Diaminopimelate epimerase-like"/>
    <property type="match status" value="1"/>
</dbReference>
<dbReference type="PANTHER" id="PTHR13774:SF32">
    <property type="entry name" value="ANTISENSE-ENHANCING SEQUENCE 1"/>
    <property type="match status" value="1"/>
</dbReference>
<evidence type="ECO:0000256" key="1">
    <source>
        <dbReference type="PIRSR" id="PIRSR016184-1"/>
    </source>
</evidence>
<keyword evidence="3" id="KW-1185">Reference proteome</keyword>
<dbReference type="Pfam" id="PF02567">
    <property type="entry name" value="PhzC-PhzF"/>
    <property type="match status" value="1"/>
</dbReference>
<organism evidence="2 3">
    <name type="scientific">Umezawaea endophytica</name>
    <dbReference type="NCBI Taxonomy" id="1654476"/>
    <lineage>
        <taxon>Bacteria</taxon>
        <taxon>Bacillati</taxon>
        <taxon>Actinomycetota</taxon>
        <taxon>Actinomycetes</taxon>
        <taxon>Pseudonocardiales</taxon>
        <taxon>Pseudonocardiaceae</taxon>
        <taxon>Umezawaea</taxon>
    </lineage>
</organism>
<dbReference type="GO" id="GO:0016853">
    <property type="term" value="F:isomerase activity"/>
    <property type="evidence" value="ECO:0007669"/>
    <property type="project" value="TreeGrafter"/>
</dbReference>
<name>A0A9X2ZYS9_9PSEU</name>
<dbReference type="Proteomes" id="UP001141259">
    <property type="component" value="Unassembled WGS sequence"/>
</dbReference>
<gene>
    <name evidence="2" type="ORF">NZH93_07750</name>
</gene>
<dbReference type="RefSeq" id="WP_259622260.1">
    <property type="nucleotide sequence ID" value="NZ_JANYMP010000003.1"/>
</dbReference>
<dbReference type="PANTHER" id="PTHR13774">
    <property type="entry name" value="PHENAZINE BIOSYNTHESIS PROTEIN"/>
    <property type="match status" value="1"/>
</dbReference>
<comment type="caution">
    <text evidence="2">The sequence shown here is derived from an EMBL/GenBank/DDBJ whole genome shotgun (WGS) entry which is preliminary data.</text>
</comment>
<reference evidence="2" key="1">
    <citation type="submission" date="2022-08" db="EMBL/GenBank/DDBJ databases">
        <authorList>
            <person name="Tistechok S."/>
            <person name="Samborskyy M."/>
            <person name="Roman I."/>
        </authorList>
    </citation>
    <scope>NUCLEOTIDE SEQUENCE</scope>
    <source>
        <strain evidence="2">DSM 103496</strain>
    </source>
</reference>
<proteinExistence type="predicted"/>
<protein>
    <submittedName>
        <fullName evidence="2">PhzF family phenazine biosynthesis protein</fullName>
    </submittedName>
</protein>
<evidence type="ECO:0000313" key="3">
    <source>
        <dbReference type="Proteomes" id="UP001141259"/>
    </source>
</evidence>
<feature type="active site" evidence="1">
    <location>
        <position position="45"/>
    </location>
</feature>
<dbReference type="AlphaFoldDB" id="A0A9X2ZYS9"/>
<dbReference type="NCBIfam" id="TIGR00654">
    <property type="entry name" value="PhzF_family"/>
    <property type="match status" value="1"/>
</dbReference>
<dbReference type="GO" id="GO:0005737">
    <property type="term" value="C:cytoplasm"/>
    <property type="evidence" value="ECO:0007669"/>
    <property type="project" value="TreeGrafter"/>
</dbReference>
<dbReference type="PIRSF" id="PIRSF016184">
    <property type="entry name" value="PhzC_PhzF"/>
    <property type="match status" value="1"/>
</dbReference>